<dbReference type="GO" id="GO:0022625">
    <property type="term" value="C:cytosolic large ribosomal subunit"/>
    <property type="evidence" value="ECO:0007669"/>
    <property type="project" value="UniProtKB-UniRule"/>
</dbReference>
<reference evidence="8" key="1">
    <citation type="journal article" date="2015" name="MBio">
        <title>Genome-resolved metagenomic analysis reveals roles for candidate phyla and other microbial community members in biogeochemical transformations in oil reservoirs.</title>
        <authorList>
            <person name="Hu P."/>
            <person name="Tom L."/>
            <person name="Singh A."/>
            <person name="Thomas B.C."/>
            <person name="Baker B.J."/>
            <person name="Piceno Y.M."/>
            <person name="Andersen G.L."/>
            <person name="Banfield J.F."/>
        </authorList>
    </citation>
    <scope>NUCLEOTIDE SEQUENCE [LARGE SCALE GENOMIC DNA]</scope>
    <source>
        <strain evidence="8">62_101</strain>
        <strain evidence="9">63_41</strain>
    </source>
</reference>
<organism evidence="8 10">
    <name type="scientific">Methanoculleus marisnigri</name>
    <dbReference type="NCBI Taxonomy" id="2198"/>
    <lineage>
        <taxon>Archaea</taxon>
        <taxon>Methanobacteriati</taxon>
        <taxon>Methanobacteriota</taxon>
        <taxon>Stenosarchaea group</taxon>
        <taxon>Methanomicrobia</taxon>
        <taxon>Methanomicrobiales</taxon>
        <taxon>Methanomicrobiaceae</taxon>
        <taxon>Methanoculleus</taxon>
    </lineage>
</organism>
<keyword evidence="5 6" id="KW-0687">Ribonucleoprotein</keyword>
<dbReference type="Gene3D" id="2.40.30.10">
    <property type="entry name" value="Translation factors"/>
    <property type="match status" value="1"/>
</dbReference>
<comment type="function">
    <text evidence="6">One of the primary rRNA binding proteins, it binds directly near the 3'-end of the 23S rRNA, where it nucleates assembly of the 50S subunit.</text>
</comment>
<evidence type="ECO:0000256" key="5">
    <source>
        <dbReference type="ARBA" id="ARBA00023274"/>
    </source>
</evidence>
<dbReference type="InterPro" id="IPR009000">
    <property type="entry name" value="Transl_B-barrel_sf"/>
</dbReference>
<dbReference type="PANTHER" id="PTHR11363:SF5">
    <property type="entry name" value="LARGE RIBOSOMAL SUBUNIT PROTEIN UL3"/>
    <property type="match status" value="1"/>
</dbReference>
<dbReference type="SUPFAM" id="SSF50447">
    <property type="entry name" value="Translation proteins"/>
    <property type="match status" value="1"/>
</dbReference>
<keyword evidence="3 6" id="KW-0694">RNA-binding</keyword>
<reference evidence="10 11" key="2">
    <citation type="journal article" date="2015" name="MBio">
        <title>Genome-Resolved Metagenomic Analysis Reveals Roles for Candidate Phyla and Other Microbial Community Members in Biogeochemical Transformations in Oil Reservoirs.</title>
        <authorList>
            <person name="Hu P."/>
            <person name="Tom L."/>
            <person name="Singh A."/>
            <person name="Thomas B.C."/>
            <person name="Baker B.J."/>
            <person name="Piceno Y.M."/>
            <person name="Andersen G.L."/>
            <person name="Banfield J.F."/>
        </authorList>
    </citation>
    <scope>NUCLEOTIDE SEQUENCE [LARGE SCALE GENOMIC DNA]</scope>
</reference>
<dbReference type="InterPro" id="IPR044892">
    <property type="entry name" value="Ribosomal_L3_dom_3_arc_sf"/>
</dbReference>
<dbReference type="NCBIfam" id="NF003261">
    <property type="entry name" value="PRK04231.1"/>
    <property type="match status" value="1"/>
</dbReference>
<gene>
    <name evidence="6" type="primary">rpl3</name>
    <name evidence="8" type="ORF">XD82_0026</name>
    <name evidence="9" type="ORF">XE10_0029</name>
</gene>
<dbReference type="GO" id="GO:0019843">
    <property type="term" value="F:rRNA binding"/>
    <property type="evidence" value="ECO:0007669"/>
    <property type="project" value="UniProtKB-UniRule"/>
</dbReference>
<evidence type="ECO:0000313" key="9">
    <source>
        <dbReference type="EMBL" id="KUL05725.1"/>
    </source>
</evidence>
<dbReference type="GO" id="GO:0006412">
    <property type="term" value="P:translation"/>
    <property type="evidence" value="ECO:0007669"/>
    <property type="project" value="UniProtKB-UniRule"/>
</dbReference>
<comment type="subunit">
    <text evidence="6">Part of the 50S ribosomal subunit. Forms a cluster with proteins L14 and L24e.</text>
</comment>
<dbReference type="InterPro" id="IPR000597">
    <property type="entry name" value="Ribosomal_uL3"/>
</dbReference>
<keyword evidence="2 6" id="KW-0699">rRNA-binding</keyword>
<evidence type="ECO:0000256" key="7">
    <source>
        <dbReference type="SAM" id="MobiDB-lite"/>
    </source>
</evidence>
<dbReference type="EMBL" id="LGHE01000001">
    <property type="protein sequence ID" value="KUL05725.1"/>
    <property type="molecule type" value="Genomic_DNA"/>
</dbReference>
<dbReference type="Gene3D" id="4.10.960.10">
    <property type="entry name" value="Ribosomal protein L3, domain 3"/>
    <property type="match status" value="1"/>
</dbReference>
<dbReference type="HAMAP" id="MF_01325_A">
    <property type="entry name" value="Ribosomal_uL3_A"/>
    <property type="match status" value="1"/>
</dbReference>
<dbReference type="Gene3D" id="3.30.1430.10">
    <property type="match status" value="1"/>
</dbReference>
<keyword evidence="4 6" id="KW-0689">Ribosomal protein</keyword>
<dbReference type="Proteomes" id="UP000054323">
    <property type="component" value="Unassembled WGS sequence"/>
</dbReference>
<evidence type="ECO:0000256" key="6">
    <source>
        <dbReference type="HAMAP-Rule" id="MF_01325"/>
    </source>
</evidence>
<protein>
    <recommendedName>
        <fullName evidence="6">Large ribosomal subunit protein uL3</fullName>
    </recommendedName>
</protein>
<dbReference type="InterPro" id="IPR019926">
    <property type="entry name" value="Ribosomal_uL3_CS"/>
</dbReference>
<comment type="similarity">
    <text evidence="1 6">Belongs to the universal ribosomal protein uL3 family.</text>
</comment>
<dbReference type="EMBL" id="LGGD01000002">
    <property type="protein sequence ID" value="KUK63886.1"/>
    <property type="molecule type" value="Genomic_DNA"/>
</dbReference>
<sequence>MPKINRPRRGSLAYSPRKRAKSPVPRYGSWPEYTGAPAVQGFAGYKVGMTHVIMVDDHKSSPTEGKDVMVPVTVVEVPPMQVAGVRAYGEDTYGKHPLTEAWTTELDEELSRRVNVPKNHDTAAALDTIKSAIGEGRVAELYALAYTRPMELTGVPKKVPDLMEMRIAGGSLEEQIAYAAGILGKEVTISGNLEVGEFVDVTAITTGKGTQGPVKRWGVQVRKRKHSRGGKKRHIGTLGPWHPHHVRWQVPQSGQMGYQQRTEFNKRIIKIGTNGDDITPAGGFLHYGLVRGPYVLITGSVPGPNKRLIRIRSAIRQGEQTIHTPAISFVSAQSQQG</sequence>
<feature type="region of interest" description="Disordered" evidence="7">
    <location>
        <begin position="1"/>
        <end position="28"/>
    </location>
</feature>
<proteinExistence type="inferred from homology"/>
<accession>A0A101GSK6</accession>
<evidence type="ECO:0000256" key="1">
    <source>
        <dbReference type="ARBA" id="ARBA00006540"/>
    </source>
</evidence>
<dbReference type="InterPro" id="IPR045077">
    <property type="entry name" value="L3_arc_euk"/>
</dbReference>
<dbReference type="PROSITE" id="PS00474">
    <property type="entry name" value="RIBOSOMAL_L3"/>
    <property type="match status" value="1"/>
</dbReference>
<dbReference type="NCBIfam" id="TIGR03626">
    <property type="entry name" value="L3_arch"/>
    <property type="match status" value="1"/>
</dbReference>
<evidence type="ECO:0000313" key="10">
    <source>
        <dbReference type="Proteomes" id="UP000054323"/>
    </source>
</evidence>
<evidence type="ECO:0000256" key="4">
    <source>
        <dbReference type="ARBA" id="ARBA00022980"/>
    </source>
</evidence>
<comment type="caution">
    <text evidence="8">The sequence shown here is derived from an EMBL/GenBank/DDBJ whole genome shotgun (WGS) entry which is preliminary data.</text>
</comment>
<evidence type="ECO:0000313" key="11">
    <source>
        <dbReference type="Proteomes" id="UP000054598"/>
    </source>
</evidence>
<name>A0A101GSK6_9EURY</name>
<dbReference type="InterPro" id="IPR019928">
    <property type="entry name" value="Ribosomal_uL3_arc"/>
</dbReference>
<evidence type="ECO:0000256" key="2">
    <source>
        <dbReference type="ARBA" id="ARBA00022730"/>
    </source>
</evidence>
<dbReference type="Proteomes" id="UP000054598">
    <property type="component" value="Unassembled WGS sequence"/>
</dbReference>
<evidence type="ECO:0000313" key="8">
    <source>
        <dbReference type="EMBL" id="KUK63886.1"/>
    </source>
</evidence>
<dbReference type="Pfam" id="PF00297">
    <property type="entry name" value="Ribosomal_L3"/>
    <property type="match status" value="1"/>
</dbReference>
<dbReference type="AlphaFoldDB" id="A0A101GSK6"/>
<dbReference type="GO" id="GO:0003735">
    <property type="term" value="F:structural constituent of ribosome"/>
    <property type="evidence" value="ECO:0007669"/>
    <property type="project" value="UniProtKB-UniRule"/>
</dbReference>
<dbReference type="PATRIC" id="fig|2198.3.peg.1241"/>
<dbReference type="PANTHER" id="PTHR11363">
    <property type="entry name" value="60S RIBOSOMAL PROTEIN L3-RELATED"/>
    <property type="match status" value="1"/>
</dbReference>
<evidence type="ECO:0000256" key="3">
    <source>
        <dbReference type="ARBA" id="ARBA00022884"/>
    </source>
</evidence>